<evidence type="ECO:0000313" key="3">
    <source>
        <dbReference type="Proteomes" id="UP000076205"/>
    </source>
</evidence>
<accession>A0A822X8B0</accession>
<feature type="compositionally biased region" description="Low complexity" evidence="1">
    <location>
        <begin position="89"/>
        <end position="99"/>
    </location>
</feature>
<dbReference type="Proteomes" id="UP000076205">
    <property type="component" value="Unassembled WGS sequence"/>
</dbReference>
<dbReference type="AlphaFoldDB" id="A0A822X8B0"/>
<gene>
    <name evidence="2" type="ORF">SAMEA2273352_05151</name>
</gene>
<dbReference type="EMBL" id="FJYW01000027">
    <property type="protein sequence ID" value="CZY48988.1"/>
    <property type="molecule type" value="Genomic_DNA"/>
</dbReference>
<proteinExistence type="predicted"/>
<feature type="region of interest" description="Disordered" evidence="1">
    <location>
        <begin position="88"/>
        <end position="109"/>
    </location>
</feature>
<comment type="caution">
    <text evidence="2">The sequence shown here is derived from an EMBL/GenBank/DDBJ whole genome shotgun (WGS) entry which is preliminary data.</text>
</comment>
<evidence type="ECO:0000313" key="2">
    <source>
        <dbReference type="EMBL" id="CZY48988.1"/>
    </source>
</evidence>
<evidence type="ECO:0000256" key="1">
    <source>
        <dbReference type="SAM" id="MobiDB-lite"/>
    </source>
</evidence>
<sequence>MSSFSSEETAIKRATLVAKFSEAISTPVSTPNARLSVATTTTTVASITTLVDSGWLRRLLMERQEKVPMETMIITATRAAMGIRDTQSRRNTTISSSTTPAVSVESRPRPPDLTLITDWPIIAQPAMPPIKEVQMLATPCALHSRFLSLGVSVMSSTMVAVIIDSSSPTTASPAEYGRIIISVSRLSGISGIRNTGRLSGSLPMSPTVRTSRCSHMEMAVSTMMQTSGEGMVLFRYGKR</sequence>
<protein>
    <submittedName>
        <fullName evidence="2">Uncharacterized protein</fullName>
    </submittedName>
</protein>
<organism evidence="2 3">
    <name type="scientific">Enterobacter hormaechei</name>
    <dbReference type="NCBI Taxonomy" id="158836"/>
    <lineage>
        <taxon>Bacteria</taxon>
        <taxon>Pseudomonadati</taxon>
        <taxon>Pseudomonadota</taxon>
        <taxon>Gammaproteobacteria</taxon>
        <taxon>Enterobacterales</taxon>
        <taxon>Enterobacteriaceae</taxon>
        <taxon>Enterobacter</taxon>
        <taxon>Enterobacter cloacae complex</taxon>
    </lineage>
</organism>
<reference evidence="2 3" key="1">
    <citation type="submission" date="2016-03" db="EMBL/GenBank/DDBJ databases">
        <authorList>
            <consortium name="Pathogen Informatics"/>
        </authorList>
    </citation>
    <scope>NUCLEOTIDE SEQUENCE [LARGE SCALE GENOMIC DNA]</scope>
    <source>
        <strain evidence="3">e1424</strain>
    </source>
</reference>
<name>A0A822X8B0_9ENTR</name>